<gene>
    <name evidence="3" type="ORF">D8674_038865</name>
</gene>
<evidence type="ECO:0000313" key="4">
    <source>
        <dbReference type="Proteomes" id="UP000327157"/>
    </source>
</evidence>
<evidence type="ECO:0000313" key="3">
    <source>
        <dbReference type="EMBL" id="KAB2623573.1"/>
    </source>
</evidence>
<dbReference type="OrthoDB" id="1514276at2759"/>
<comment type="caution">
    <text evidence="3">The sequence shown here is derived from an EMBL/GenBank/DDBJ whole genome shotgun (WGS) entry which is preliminary data.</text>
</comment>
<dbReference type="InterPro" id="IPR012337">
    <property type="entry name" value="RNaseH-like_sf"/>
</dbReference>
<dbReference type="InterPro" id="IPR008906">
    <property type="entry name" value="HATC_C_dom"/>
</dbReference>
<accession>A0A5N5HAF4</accession>
<name>A0A5N5HAF4_9ROSA</name>
<feature type="region of interest" description="Disordered" evidence="1">
    <location>
        <begin position="1"/>
        <end position="29"/>
    </location>
</feature>
<keyword evidence="4" id="KW-1185">Reference proteome</keyword>
<feature type="compositionally biased region" description="Low complexity" evidence="1">
    <location>
        <begin position="12"/>
        <end position="24"/>
    </location>
</feature>
<dbReference type="PANTHER" id="PTHR46481">
    <property type="entry name" value="ZINC FINGER BED DOMAIN-CONTAINING PROTEIN 4"/>
    <property type="match status" value="1"/>
</dbReference>
<reference evidence="3 4" key="1">
    <citation type="submission" date="2019-09" db="EMBL/GenBank/DDBJ databases">
        <authorList>
            <person name="Ou C."/>
        </authorList>
    </citation>
    <scope>NUCLEOTIDE SEQUENCE [LARGE SCALE GENOMIC DNA]</scope>
    <source>
        <strain evidence="3">S2</strain>
        <tissue evidence="3">Leaf</tissue>
    </source>
</reference>
<evidence type="ECO:0000256" key="1">
    <source>
        <dbReference type="SAM" id="MobiDB-lite"/>
    </source>
</evidence>
<dbReference type="InterPro" id="IPR052035">
    <property type="entry name" value="ZnF_BED_domain_contain"/>
</dbReference>
<dbReference type="Proteomes" id="UP000327157">
    <property type="component" value="Unassembled WGS sequence"/>
</dbReference>
<evidence type="ECO:0000259" key="2">
    <source>
        <dbReference type="Pfam" id="PF05699"/>
    </source>
</evidence>
<dbReference type="GO" id="GO:0005634">
    <property type="term" value="C:nucleus"/>
    <property type="evidence" value="ECO:0007669"/>
    <property type="project" value="UniProtKB-SubCell"/>
</dbReference>
<sequence length="454" mass="52424">MEDADINEDGDSQSVDQSSQNGSNHMPPFIYSQHNMRRGLAKYIASTAHLLTSAEHVRFERFIKSNVQPRYSSVPLNLIRGDCLKLFNEKKNFMTSELCGFVGDVINSIAVQGLKLMEAHIEKIRRGILCLASSPARQEEFSALCESRGLEYKKFKPDMKTHWNSTLLMLQSYSCVDYKAAITDFYNGNHDSDLLCEADWELGFVFMEFLSVFYEVAVSFGSRVYSSSSCMALHHLFCISFTFSKHKVHSGFKAIYDIMESEFRSYCEFMLPSFCLAKAMDPRMKLCGVQHIVNNISRGYRSYRTCTTSNSKRRRLDIHASWREYVRQEDIRQYGPTELHIYLGINHAGSMTEKEYDNLDVLAWWKSREGMFPLLSVMARDLLTPSVCAIAPEFIFSSAGKLVLDHRRSMQSPKMLDCMFCLKHWEDARHRMQKWTDDMVEYFADSDQSDAEEE</sequence>
<dbReference type="Pfam" id="PF05699">
    <property type="entry name" value="Dimer_Tnp_hAT"/>
    <property type="match status" value="1"/>
</dbReference>
<protein>
    <submittedName>
        <fullName evidence="3">Zinc finger BED domain-containing protein RICESLEEPER 2-like</fullName>
    </submittedName>
</protein>
<organism evidence="3 4">
    <name type="scientific">Pyrus ussuriensis x Pyrus communis</name>
    <dbReference type="NCBI Taxonomy" id="2448454"/>
    <lineage>
        <taxon>Eukaryota</taxon>
        <taxon>Viridiplantae</taxon>
        <taxon>Streptophyta</taxon>
        <taxon>Embryophyta</taxon>
        <taxon>Tracheophyta</taxon>
        <taxon>Spermatophyta</taxon>
        <taxon>Magnoliopsida</taxon>
        <taxon>eudicotyledons</taxon>
        <taxon>Gunneridae</taxon>
        <taxon>Pentapetalae</taxon>
        <taxon>rosids</taxon>
        <taxon>fabids</taxon>
        <taxon>Rosales</taxon>
        <taxon>Rosaceae</taxon>
        <taxon>Amygdaloideae</taxon>
        <taxon>Maleae</taxon>
        <taxon>Pyrus</taxon>
    </lineage>
</organism>
<proteinExistence type="predicted"/>
<dbReference type="AlphaFoldDB" id="A0A5N5HAF4"/>
<dbReference type="GO" id="GO:0008270">
    <property type="term" value="F:zinc ion binding"/>
    <property type="evidence" value="ECO:0007669"/>
    <property type="project" value="UniProtKB-KW"/>
</dbReference>
<feature type="compositionally biased region" description="Acidic residues" evidence="1">
    <location>
        <begin position="1"/>
        <end position="11"/>
    </location>
</feature>
<dbReference type="PANTHER" id="PTHR46481:SF7">
    <property type="entry name" value="ZINC FINGER BED DOMAIN-CONTAINING PROTEIN RICESLEEPER 2-LIKE"/>
    <property type="match status" value="1"/>
</dbReference>
<feature type="domain" description="HAT C-terminal dimerisation" evidence="2">
    <location>
        <begin position="352"/>
        <end position="425"/>
    </location>
</feature>
<dbReference type="GO" id="GO:0046983">
    <property type="term" value="F:protein dimerization activity"/>
    <property type="evidence" value="ECO:0007669"/>
    <property type="project" value="InterPro"/>
</dbReference>
<dbReference type="EMBL" id="SMOL01000214">
    <property type="protein sequence ID" value="KAB2623573.1"/>
    <property type="molecule type" value="Genomic_DNA"/>
</dbReference>
<dbReference type="SUPFAM" id="SSF53098">
    <property type="entry name" value="Ribonuclease H-like"/>
    <property type="match status" value="1"/>
</dbReference>
<reference evidence="3 4" key="2">
    <citation type="submission" date="2019-11" db="EMBL/GenBank/DDBJ databases">
        <title>A de novo genome assembly of a pear dwarfing rootstock.</title>
        <authorList>
            <person name="Wang F."/>
            <person name="Wang J."/>
            <person name="Li S."/>
            <person name="Zhang Y."/>
            <person name="Fang M."/>
            <person name="Ma L."/>
            <person name="Zhao Y."/>
            <person name="Jiang S."/>
        </authorList>
    </citation>
    <scope>NUCLEOTIDE SEQUENCE [LARGE SCALE GENOMIC DNA]</scope>
    <source>
        <strain evidence="3">S2</strain>
        <tissue evidence="3">Leaf</tissue>
    </source>
</reference>